<dbReference type="InterPro" id="IPR013103">
    <property type="entry name" value="RVT_2"/>
</dbReference>
<proteinExistence type="predicted"/>
<evidence type="ECO:0000259" key="1">
    <source>
        <dbReference type="Pfam" id="PF07727"/>
    </source>
</evidence>
<gene>
    <name evidence="2" type="ORF">Slati_3880900</name>
</gene>
<protein>
    <submittedName>
        <fullName evidence="2">Retrovirus-related Pol polyprotein from transposon RE1</fullName>
    </submittedName>
</protein>
<reference evidence="2" key="2">
    <citation type="journal article" date="2024" name="Plant">
        <title>Genomic evolution and insights into agronomic trait innovations of Sesamum species.</title>
        <authorList>
            <person name="Miao H."/>
            <person name="Wang L."/>
            <person name="Qu L."/>
            <person name="Liu H."/>
            <person name="Sun Y."/>
            <person name="Le M."/>
            <person name="Wang Q."/>
            <person name="Wei S."/>
            <person name="Zheng Y."/>
            <person name="Lin W."/>
            <person name="Duan Y."/>
            <person name="Cao H."/>
            <person name="Xiong S."/>
            <person name="Wang X."/>
            <person name="Wei L."/>
            <person name="Li C."/>
            <person name="Ma Q."/>
            <person name="Ju M."/>
            <person name="Zhao R."/>
            <person name="Li G."/>
            <person name="Mu C."/>
            <person name="Tian Q."/>
            <person name="Mei H."/>
            <person name="Zhang T."/>
            <person name="Gao T."/>
            <person name="Zhang H."/>
        </authorList>
    </citation>
    <scope>NUCLEOTIDE SEQUENCE</scope>
    <source>
        <strain evidence="2">KEN1</strain>
    </source>
</reference>
<dbReference type="EMBL" id="JACGWN010000014">
    <property type="protein sequence ID" value="KAL0405670.1"/>
    <property type="molecule type" value="Genomic_DNA"/>
</dbReference>
<dbReference type="AlphaFoldDB" id="A0AAW2TL38"/>
<evidence type="ECO:0000313" key="2">
    <source>
        <dbReference type="EMBL" id="KAL0405670.1"/>
    </source>
</evidence>
<comment type="caution">
    <text evidence="2">The sequence shown here is derived from an EMBL/GenBank/DDBJ whole genome shotgun (WGS) entry which is preliminary data.</text>
</comment>
<name>A0AAW2TL38_9LAMI</name>
<feature type="domain" description="Reverse transcriptase Ty1/copia-type" evidence="1">
    <location>
        <begin position="11"/>
        <end position="80"/>
    </location>
</feature>
<reference evidence="2" key="1">
    <citation type="submission" date="2020-06" db="EMBL/GenBank/DDBJ databases">
        <authorList>
            <person name="Li T."/>
            <person name="Hu X."/>
            <person name="Zhang T."/>
            <person name="Song X."/>
            <person name="Zhang H."/>
            <person name="Dai N."/>
            <person name="Sheng W."/>
            <person name="Hou X."/>
            <person name="Wei L."/>
        </authorList>
    </citation>
    <scope>NUCLEOTIDE SEQUENCE</scope>
    <source>
        <strain evidence="2">KEN1</strain>
        <tissue evidence="2">Leaf</tissue>
    </source>
</reference>
<dbReference type="Pfam" id="PF07727">
    <property type="entry name" value="RVT_2"/>
    <property type="match status" value="1"/>
</dbReference>
<sequence length="107" mass="12675">MRNEIAPLKVNNTWTLKPLPEGKKPIDYHWGYKIKYKADGTLERYKARLVVKGFTQVKGFDFHENFTLIAKLVSIRVFLQWLLHDDGNCIRWILTPFCMATLMRKFT</sequence>
<organism evidence="2">
    <name type="scientific">Sesamum latifolium</name>
    <dbReference type="NCBI Taxonomy" id="2727402"/>
    <lineage>
        <taxon>Eukaryota</taxon>
        <taxon>Viridiplantae</taxon>
        <taxon>Streptophyta</taxon>
        <taxon>Embryophyta</taxon>
        <taxon>Tracheophyta</taxon>
        <taxon>Spermatophyta</taxon>
        <taxon>Magnoliopsida</taxon>
        <taxon>eudicotyledons</taxon>
        <taxon>Gunneridae</taxon>
        <taxon>Pentapetalae</taxon>
        <taxon>asterids</taxon>
        <taxon>lamiids</taxon>
        <taxon>Lamiales</taxon>
        <taxon>Pedaliaceae</taxon>
        <taxon>Sesamum</taxon>
    </lineage>
</organism>
<accession>A0AAW2TL38</accession>